<dbReference type="Proteomes" id="UP000681722">
    <property type="component" value="Unassembled WGS sequence"/>
</dbReference>
<protein>
    <submittedName>
        <fullName evidence="2">Uncharacterized protein</fullName>
    </submittedName>
</protein>
<organism evidence="2 3">
    <name type="scientific">Didymodactylos carnosus</name>
    <dbReference type="NCBI Taxonomy" id="1234261"/>
    <lineage>
        <taxon>Eukaryota</taxon>
        <taxon>Metazoa</taxon>
        <taxon>Spiralia</taxon>
        <taxon>Gnathifera</taxon>
        <taxon>Rotifera</taxon>
        <taxon>Eurotatoria</taxon>
        <taxon>Bdelloidea</taxon>
        <taxon>Philodinida</taxon>
        <taxon>Philodinidae</taxon>
        <taxon>Didymodactylos</taxon>
    </lineage>
</organism>
<feature type="non-terminal residue" evidence="2">
    <location>
        <position position="1"/>
    </location>
</feature>
<accession>A0A8S2QCJ6</accession>
<evidence type="ECO:0000256" key="1">
    <source>
        <dbReference type="SAM" id="MobiDB-lite"/>
    </source>
</evidence>
<feature type="region of interest" description="Disordered" evidence="1">
    <location>
        <begin position="18"/>
        <end position="48"/>
    </location>
</feature>
<gene>
    <name evidence="2" type="ORF">SRO942_LOCUS28354</name>
</gene>
<evidence type="ECO:0000313" key="3">
    <source>
        <dbReference type="Proteomes" id="UP000681722"/>
    </source>
</evidence>
<feature type="compositionally biased region" description="Polar residues" evidence="1">
    <location>
        <begin position="22"/>
        <end position="36"/>
    </location>
</feature>
<evidence type="ECO:0000313" key="2">
    <source>
        <dbReference type="EMBL" id="CAF4092936.1"/>
    </source>
</evidence>
<proteinExistence type="predicted"/>
<sequence length="74" mass="7373">PPRGITESTITLAPITALPPRTTGNIQPAVTSNAMTSAPKHPSTKSISGIFTIGDISDLTLGRRSGTDGGGGGT</sequence>
<dbReference type="AlphaFoldDB" id="A0A8S2QCJ6"/>
<reference evidence="2" key="1">
    <citation type="submission" date="2021-02" db="EMBL/GenBank/DDBJ databases">
        <authorList>
            <person name="Nowell W R."/>
        </authorList>
    </citation>
    <scope>NUCLEOTIDE SEQUENCE</scope>
</reference>
<name>A0A8S2QCJ6_9BILA</name>
<comment type="caution">
    <text evidence="2">The sequence shown here is derived from an EMBL/GenBank/DDBJ whole genome shotgun (WGS) entry which is preliminary data.</text>
</comment>
<dbReference type="EMBL" id="CAJOBC010031668">
    <property type="protein sequence ID" value="CAF4092936.1"/>
    <property type="molecule type" value="Genomic_DNA"/>
</dbReference>